<feature type="compositionally biased region" description="Low complexity" evidence="10">
    <location>
        <begin position="1"/>
        <end position="22"/>
    </location>
</feature>
<keyword evidence="13" id="KW-1185">Reference proteome</keyword>
<comment type="subcellular location">
    <subcellularLocation>
        <location evidence="1 9">Nucleus</location>
    </subcellularLocation>
</comment>
<reference evidence="12" key="4">
    <citation type="journal article" date="2015" name="G3 (Bethesda)">
        <title>Genome sequences of three phytopathogenic species of the Magnaporthaceae family of fungi.</title>
        <authorList>
            <person name="Okagaki L.H."/>
            <person name="Nunes C.C."/>
            <person name="Sailsbery J."/>
            <person name="Clay B."/>
            <person name="Brown D."/>
            <person name="John T."/>
            <person name="Oh Y."/>
            <person name="Young N."/>
            <person name="Fitzgerald M."/>
            <person name="Haas B.J."/>
            <person name="Zeng Q."/>
            <person name="Young S."/>
            <person name="Adiconis X."/>
            <person name="Fan L."/>
            <person name="Levin J.Z."/>
            <person name="Mitchell T.K."/>
            <person name="Okubara P.A."/>
            <person name="Farman M.L."/>
            <person name="Kohn L.M."/>
            <person name="Birren B."/>
            <person name="Ma L.-J."/>
            <person name="Dean R.A."/>
        </authorList>
    </citation>
    <scope>NUCLEOTIDE SEQUENCE</scope>
    <source>
        <strain evidence="12">R3-111a-1</strain>
    </source>
</reference>
<evidence type="ECO:0000256" key="10">
    <source>
        <dbReference type="SAM" id="MobiDB-lite"/>
    </source>
</evidence>
<accession>J3NMV6</accession>
<comment type="subunit">
    <text evidence="9">Component of the Mediator complex.</text>
</comment>
<dbReference type="EMBL" id="GL385396">
    <property type="protein sequence ID" value="EJT77508.1"/>
    <property type="molecule type" value="Genomic_DNA"/>
</dbReference>
<dbReference type="EnsemblFungi" id="EJT77508">
    <property type="protein sequence ID" value="EJT77508"/>
    <property type="gene ID" value="GGTG_02615"/>
</dbReference>
<evidence type="ECO:0000256" key="9">
    <source>
        <dbReference type="RuleBase" id="RU364151"/>
    </source>
</evidence>
<dbReference type="Pfam" id="PF08633">
    <property type="entry name" value="Rox3"/>
    <property type="match status" value="1"/>
</dbReference>
<feature type="compositionally biased region" description="Basic and acidic residues" evidence="10">
    <location>
        <begin position="69"/>
        <end position="83"/>
    </location>
</feature>
<feature type="region of interest" description="Disordered" evidence="10">
    <location>
        <begin position="342"/>
        <end position="369"/>
    </location>
</feature>
<evidence type="ECO:0000313" key="12">
    <source>
        <dbReference type="EnsemblFungi" id="EJT77508"/>
    </source>
</evidence>
<reference evidence="12" key="5">
    <citation type="submission" date="2018-04" db="UniProtKB">
        <authorList>
            <consortium name="EnsemblFungi"/>
        </authorList>
    </citation>
    <scope>IDENTIFICATION</scope>
    <source>
        <strain evidence="12">R3-111a-1</strain>
    </source>
</reference>
<comment type="function">
    <text evidence="9">Component of the Mediator complex, a coactivator involved in the regulated transcription of nearly all RNA polymerase II-dependent genes. Mediator functions as a bridge to convey information from gene-specific regulatory proteins to the basal RNA polymerase II transcription machinery. Mediator is recruited to promoters by direct interactions with regulatory proteins and serves as a scaffold for the assembly of a functional preinitiation complex with RNA polymerase II and the general transcription factors.</text>
</comment>
<evidence type="ECO:0000256" key="1">
    <source>
        <dbReference type="ARBA" id="ARBA00004123"/>
    </source>
</evidence>
<evidence type="ECO:0000256" key="2">
    <source>
        <dbReference type="ARBA" id="ARBA00009259"/>
    </source>
</evidence>
<dbReference type="GeneID" id="20343073"/>
<keyword evidence="4 9" id="KW-0805">Transcription regulation</keyword>
<evidence type="ECO:0000256" key="7">
    <source>
        <dbReference type="ARBA" id="ARBA00023242"/>
    </source>
</evidence>
<dbReference type="VEuPathDB" id="FungiDB:GGTG_02615"/>
<dbReference type="RefSeq" id="XP_009218652.1">
    <property type="nucleotide sequence ID" value="XM_009220388.1"/>
</dbReference>
<evidence type="ECO:0000256" key="3">
    <source>
        <dbReference type="ARBA" id="ARBA00019615"/>
    </source>
</evidence>
<evidence type="ECO:0000256" key="5">
    <source>
        <dbReference type="ARBA" id="ARBA00023159"/>
    </source>
</evidence>
<feature type="region of interest" description="Disordered" evidence="10">
    <location>
        <begin position="1"/>
        <end position="83"/>
    </location>
</feature>
<dbReference type="Proteomes" id="UP000006039">
    <property type="component" value="Unassembled WGS sequence"/>
</dbReference>
<reference evidence="13" key="1">
    <citation type="submission" date="2010-07" db="EMBL/GenBank/DDBJ databases">
        <title>The genome sequence of Gaeumannomyces graminis var. tritici strain R3-111a-1.</title>
        <authorList>
            <consortium name="The Broad Institute Genome Sequencing Platform"/>
            <person name="Ma L.-J."/>
            <person name="Dead R."/>
            <person name="Young S."/>
            <person name="Zeng Q."/>
            <person name="Koehrsen M."/>
            <person name="Alvarado L."/>
            <person name="Berlin A."/>
            <person name="Chapman S.B."/>
            <person name="Chen Z."/>
            <person name="Freedman E."/>
            <person name="Gellesch M."/>
            <person name="Goldberg J."/>
            <person name="Griggs A."/>
            <person name="Gujja S."/>
            <person name="Heilman E.R."/>
            <person name="Heiman D."/>
            <person name="Hepburn T."/>
            <person name="Howarth C."/>
            <person name="Jen D."/>
            <person name="Larson L."/>
            <person name="Mehta T."/>
            <person name="Neiman D."/>
            <person name="Pearson M."/>
            <person name="Roberts A."/>
            <person name="Saif S."/>
            <person name="Shea T."/>
            <person name="Shenoy N."/>
            <person name="Sisk P."/>
            <person name="Stolte C."/>
            <person name="Sykes S."/>
            <person name="Walk T."/>
            <person name="White J."/>
            <person name="Yandava C."/>
            <person name="Haas B."/>
            <person name="Nusbaum C."/>
            <person name="Birren B."/>
        </authorList>
    </citation>
    <scope>NUCLEOTIDE SEQUENCE [LARGE SCALE GENOMIC DNA]</scope>
    <source>
        <strain evidence="13">R3-111a-1</strain>
    </source>
</reference>
<keyword evidence="5 9" id="KW-0010">Activator</keyword>
<dbReference type="InterPro" id="IPR013942">
    <property type="entry name" value="Mediator_Med19_fun"/>
</dbReference>
<organism evidence="11">
    <name type="scientific">Gaeumannomyces tritici (strain R3-111a-1)</name>
    <name type="common">Wheat and barley take-all root rot fungus</name>
    <name type="synonym">Gaeumannomyces graminis var. tritici</name>
    <dbReference type="NCBI Taxonomy" id="644352"/>
    <lineage>
        <taxon>Eukaryota</taxon>
        <taxon>Fungi</taxon>
        <taxon>Dikarya</taxon>
        <taxon>Ascomycota</taxon>
        <taxon>Pezizomycotina</taxon>
        <taxon>Sordariomycetes</taxon>
        <taxon>Sordariomycetidae</taxon>
        <taxon>Magnaporthales</taxon>
        <taxon>Magnaporthaceae</taxon>
        <taxon>Gaeumannomyces</taxon>
    </lineage>
</organism>
<evidence type="ECO:0000256" key="8">
    <source>
        <dbReference type="ARBA" id="ARBA00032018"/>
    </source>
</evidence>
<keyword evidence="7 9" id="KW-0539">Nucleus</keyword>
<reference evidence="11" key="3">
    <citation type="submission" date="2010-09" db="EMBL/GenBank/DDBJ databases">
        <title>Annotation of Gaeumannomyces graminis var. tritici R3-111a-1.</title>
        <authorList>
            <consortium name="The Broad Institute Genome Sequencing Platform"/>
            <person name="Ma L.-J."/>
            <person name="Dead R."/>
            <person name="Young S.K."/>
            <person name="Zeng Q."/>
            <person name="Gargeya S."/>
            <person name="Fitzgerald M."/>
            <person name="Haas B."/>
            <person name="Abouelleil A."/>
            <person name="Alvarado L."/>
            <person name="Arachchi H.M."/>
            <person name="Berlin A."/>
            <person name="Brown A."/>
            <person name="Chapman S.B."/>
            <person name="Chen Z."/>
            <person name="Dunbar C."/>
            <person name="Freedman E."/>
            <person name="Gearin G."/>
            <person name="Gellesch M."/>
            <person name="Goldberg J."/>
            <person name="Griggs A."/>
            <person name="Gujja S."/>
            <person name="Heiman D."/>
            <person name="Howarth C."/>
            <person name="Larson L."/>
            <person name="Lui A."/>
            <person name="MacDonald P.J.P."/>
            <person name="Mehta T."/>
            <person name="Montmayeur A."/>
            <person name="Murphy C."/>
            <person name="Neiman D."/>
            <person name="Pearson M."/>
            <person name="Priest M."/>
            <person name="Roberts A."/>
            <person name="Saif S."/>
            <person name="Shea T."/>
            <person name="Shenoy N."/>
            <person name="Sisk P."/>
            <person name="Stolte C."/>
            <person name="Sykes S."/>
            <person name="Yandava C."/>
            <person name="Wortman J."/>
            <person name="Nusbaum C."/>
            <person name="Birren B."/>
        </authorList>
    </citation>
    <scope>NUCLEOTIDE SEQUENCE</scope>
    <source>
        <strain evidence="11">R3-111a-1</strain>
    </source>
</reference>
<dbReference type="GO" id="GO:0006357">
    <property type="term" value="P:regulation of transcription by RNA polymerase II"/>
    <property type="evidence" value="ECO:0007669"/>
    <property type="project" value="InterPro"/>
</dbReference>
<feature type="compositionally biased region" description="Polar residues" evidence="10">
    <location>
        <begin position="23"/>
        <end position="47"/>
    </location>
</feature>
<name>J3NMV6_GAET3</name>
<dbReference type="GO" id="GO:0016592">
    <property type="term" value="C:mediator complex"/>
    <property type="evidence" value="ECO:0007669"/>
    <property type="project" value="InterPro"/>
</dbReference>
<feature type="compositionally biased region" description="Low complexity" evidence="10">
    <location>
        <begin position="238"/>
        <end position="247"/>
    </location>
</feature>
<evidence type="ECO:0000313" key="13">
    <source>
        <dbReference type="Proteomes" id="UP000006039"/>
    </source>
</evidence>
<comment type="similarity">
    <text evidence="2 9">Belongs to the Mediator complex subunit 19 family.</text>
</comment>
<dbReference type="STRING" id="644352.J3NMV6"/>
<sequence>MSFHPQTPQSPSQSSPSTSDPTASLNTSMTSITSALPTPAHSVTGSCIPSEMHHDTAIGEESPQKRKRTLEDGGDRDQKKAHLEDRRLGIENLHLDVGEKYLLCRSQHRTPYPRVSEDLFEAYDLTGIAAEVARVLPNGEKNAMRKTYKGHIKKLGVVGHFDSVKKDVQDPDSFLALLWAPAEDWINTEVHGKDITAGLSSDVLQNLGRATTMARGPITKRDWDSSVLGDLSSDKAAGKTSSAKATAPNTPLNLPPMNRPKVGQQPPIGDANRPRRAGKKRSYGDSSFEGYGEAFADDQDVGYSTGEGDERGGQKRRKKVLLATYASTPCALESLADMHMLQNPGTPGPQQFPGAPVRQQSYGPGMVGA</sequence>
<keyword evidence="6 9" id="KW-0804">Transcription</keyword>
<dbReference type="eggNOG" id="ENOG502QXG3">
    <property type="taxonomic scope" value="Eukaryota"/>
</dbReference>
<dbReference type="GO" id="GO:0003712">
    <property type="term" value="F:transcription coregulator activity"/>
    <property type="evidence" value="ECO:0007669"/>
    <property type="project" value="InterPro"/>
</dbReference>
<evidence type="ECO:0000256" key="4">
    <source>
        <dbReference type="ARBA" id="ARBA00023015"/>
    </source>
</evidence>
<dbReference type="OrthoDB" id="2160599at2759"/>
<feature type="region of interest" description="Disordered" evidence="10">
    <location>
        <begin position="233"/>
        <end position="315"/>
    </location>
</feature>
<evidence type="ECO:0000256" key="6">
    <source>
        <dbReference type="ARBA" id="ARBA00023163"/>
    </source>
</evidence>
<dbReference type="AlphaFoldDB" id="J3NMV6"/>
<reference evidence="11" key="2">
    <citation type="submission" date="2010-07" db="EMBL/GenBank/DDBJ databases">
        <authorList>
            <consortium name="The Broad Institute Genome Sequencing Platform"/>
            <consortium name="Broad Institute Genome Sequencing Center for Infectious Disease"/>
            <person name="Ma L.-J."/>
            <person name="Dead R."/>
            <person name="Young S."/>
            <person name="Zeng Q."/>
            <person name="Koehrsen M."/>
            <person name="Alvarado L."/>
            <person name="Berlin A."/>
            <person name="Chapman S.B."/>
            <person name="Chen Z."/>
            <person name="Freedman E."/>
            <person name="Gellesch M."/>
            <person name="Goldberg J."/>
            <person name="Griggs A."/>
            <person name="Gujja S."/>
            <person name="Heilman E.R."/>
            <person name="Heiman D."/>
            <person name="Hepburn T."/>
            <person name="Howarth C."/>
            <person name="Jen D."/>
            <person name="Larson L."/>
            <person name="Mehta T."/>
            <person name="Neiman D."/>
            <person name="Pearson M."/>
            <person name="Roberts A."/>
            <person name="Saif S."/>
            <person name="Shea T."/>
            <person name="Shenoy N."/>
            <person name="Sisk P."/>
            <person name="Stolte C."/>
            <person name="Sykes S."/>
            <person name="Walk T."/>
            <person name="White J."/>
            <person name="Yandava C."/>
            <person name="Haas B."/>
            <person name="Nusbaum C."/>
            <person name="Birren B."/>
        </authorList>
    </citation>
    <scope>NUCLEOTIDE SEQUENCE</scope>
    <source>
        <strain evidence="11">R3-111a-1</strain>
    </source>
</reference>
<evidence type="ECO:0000313" key="11">
    <source>
        <dbReference type="EMBL" id="EJT77508.1"/>
    </source>
</evidence>
<proteinExistence type="inferred from homology"/>
<gene>
    <name evidence="12" type="primary">20343073</name>
    <name evidence="9" type="synonym">MED19</name>
    <name evidence="11" type="ORF">GGTG_02615</name>
</gene>
<protein>
    <recommendedName>
        <fullName evidence="3 9">Mediator of RNA polymerase II transcription subunit 19</fullName>
    </recommendedName>
    <alternativeName>
        <fullName evidence="8 9">Mediator complex subunit 19</fullName>
    </alternativeName>
</protein>